<evidence type="ECO:0000313" key="3">
    <source>
        <dbReference type="Proteomes" id="UP000323386"/>
    </source>
</evidence>
<dbReference type="Proteomes" id="UP000323386">
    <property type="component" value="Unassembled WGS sequence"/>
</dbReference>
<gene>
    <name evidence="2" type="ORF">PSFLO_05064</name>
</gene>
<dbReference type="EMBL" id="OOIP01000015">
    <property type="protein sequence ID" value="SPO39583.1"/>
    <property type="molecule type" value="Genomic_DNA"/>
</dbReference>
<feature type="compositionally biased region" description="Basic and acidic residues" evidence="1">
    <location>
        <begin position="27"/>
        <end position="40"/>
    </location>
</feature>
<proteinExistence type="predicted"/>
<dbReference type="AlphaFoldDB" id="A0A5C3F500"/>
<reference evidence="2 3" key="1">
    <citation type="submission" date="2018-03" db="EMBL/GenBank/DDBJ databases">
        <authorList>
            <person name="Guldener U."/>
        </authorList>
    </citation>
    <scope>NUCLEOTIDE SEQUENCE [LARGE SCALE GENOMIC DNA]</scope>
    <source>
        <strain evidence="2 3">DAOM196992</strain>
    </source>
</reference>
<name>A0A5C3F500_9BASI</name>
<evidence type="ECO:0000256" key="1">
    <source>
        <dbReference type="SAM" id="MobiDB-lite"/>
    </source>
</evidence>
<feature type="compositionally biased region" description="Polar residues" evidence="1">
    <location>
        <begin position="79"/>
        <end position="89"/>
    </location>
</feature>
<feature type="region of interest" description="Disordered" evidence="1">
    <location>
        <begin position="72"/>
        <end position="105"/>
    </location>
</feature>
<organism evidence="2 3">
    <name type="scientific">Pseudozyma flocculosa</name>
    <dbReference type="NCBI Taxonomy" id="84751"/>
    <lineage>
        <taxon>Eukaryota</taxon>
        <taxon>Fungi</taxon>
        <taxon>Dikarya</taxon>
        <taxon>Basidiomycota</taxon>
        <taxon>Ustilaginomycotina</taxon>
        <taxon>Ustilaginomycetes</taxon>
        <taxon>Ustilaginales</taxon>
        <taxon>Ustilaginaceae</taxon>
        <taxon>Pseudozyma</taxon>
    </lineage>
</organism>
<feature type="region of interest" description="Disordered" evidence="1">
    <location>
        <begin position="1"/>
        <end position="60"/>
    </location>
</feature>
<sequence>MASQRASSHYHPALSSLASVAMRKSTRNYDDIPEGTKHPSTDPSIVRRNRPTGIPGSPPSFVLFVRAAHSVPPLDQDPTARSSWPSRSRWNVAKAAHEQSSAQLQ</sequence>
<keyword evidence="3" id="KW-1185">Reference proteome</keyword>
<evidence type="ECO:0000313" key="2">
    <source>
        <dbReference type="EMBL" id="SPO39583.1"/>
    </source>
</evidence>
<protein>
    <submittedName>
        <fullName evidence="2">Uncharacterized protein</fullName>
    </submittedName>
</protein>
<accession>A0A5C3F500</accession>